<dbReference type="InterPro" id="IPR020846">
    <property type="entry name" value="MFS_dom"/>
</dbReference>
<dbReference type="SUPFAM" id="SSF103473">
    <property type="entry name" value="MFS general substrate transporter"/>
    <property type="match status" value="1"/>
</dbReference>
<evidence type="ECO:0000256" key="2">
    <source>
        <dbReference type="ARBA" id="ARBA00009598"/>
    </source>
</evidence>
<dbReference type="GO" id="GO:0016020">
    <property type="term" value="C:membrane"/>
    <property type="evidence" value="ECO:0007669"/>
    <property type="project" value="UniProtKB-SubCell"/>
</dbReference>
<feature type="transmembrane region" description="Helical" evidence="8">
    <location>
        <begin position="296"/>
        <end position="316"/>
    </location>
</feature>
<dbReference type="InterPro" id="IPR036259">
    <property type="entry name" value="MFS_trans_sf"/>
</dbReference>
<gene>
    <name evidence="10" type="ORF">ACJMK2_016571</name>
</gene>
<feature type="transmembrane region" description="Helical" evidence="8">
    <location>
        <begin position="167"/>
        <end position="189"/>
    </location>
</feature>
<comment type="similarity">
    <text evidence="2">Belongs to the major facilitator superfamily. Organophosphate:Pi antiporter (OPA) (TC 2.A.1.4) family.</text>
</comment>
<evidence type="ECO:0000313" key="10">
    <source>
        <dbReference type="EMBL" id="KAL3852966.1"/>
    </source>
</evidence>
<protein>
    <recommendedName>
        <fullName evidence="9">Major facilitator superfamily (MFS) profile domain-containing protein</fullName>
    </recommendedName>
</protein>
<keyword evidence="5 8" id="KW-0812">Transmembrane</keyword>
<feature type="transmembrane region" description="Helical" evidence="8">
    <location>
        <begin position="49"/>
        <end position="69"/>
    </location>
</feature>
<evidence type="ECO:0000256" key="7">
    <source>
        <dbReference type="ARBA" id="ARBA00023136"/>
    </source>
</evidence>
<evidence type="ECO:0000256" key="5">
    <source>
        <dbReference type="ARBA" id="ARBA00022692"/>
    </source>
</evidence>
<evidence type="ECO:0000256" key="3">
    <source>
        <dbReference type="ARBA" id="ARBA00022448"/>
    </source>
</evidence>
<organism evidence="10 11">
    <name type="scientific">Sinanodonta woodiana</name>
    <name type="common">Chinese pond mussel</name>
    <name type="synonym">Anodonta woodiana</name>
    <dbReference type="NCBI Taxonomy" id="1069815"/>
    <lineage>
        <taxon>Eukaryota</taxon>
        <taxon>Metazoa</taxon>
        <taxon>Spiralia</taxon>
        <taxon>Lophotrochozoa</taxon>
        <taxon>Mollusca</taxon>
        <taxon>Bivalvia</taxon>
        <taxon>Autobranchia</taxon>
        <taxon>Heteroconchia</taxon>
        <taxon>Palaeoheterodonta</taxon>
        <taxon>Unionida</taxon>
        <taxon>Unionoidea</taxon>
        <taxon>Unionidae</taxon>
        <taxon>Unioninae</taxon>
        <taxon>Sinanodonta</taxon>
    </lineage>
</organism>
<dbReference type="AlphaFoldDB" id="A0ABD3UU23"/>
<evidence type="ECO:0000259" key="9">
    <source>
        <dbReference type="PROSITE" id="PS50850"/>
    </source>
</evidence>
<dbReference type="PROSITE" id="PS50850">
    <property type="entry name" value="MFS"/>
    <property type="match status" value="1"/>
</dbReference>
<feature type="transmembrane region" description="Helical" evidence="8">
    <location>
        <begin position="355"/>
        <end position="373"/>
    </location>
</feature>
<dbReference type="PANTHER" id="PTHR43184">
    <property type="entry name" value="MAJOR FACILITATOR SUPERFAMILY TRANSPORTER 16, ISOFORM B"/>
    <property type="match status" value="1"/>
</dbReference>
<dbReference type="Gene3D" id="1.20.1250.20">
    <property type="entry name" value="MFS general substrate transporter like domains"/>
    <property type="match status" value="2"/>
</dbReference>
<keyword evidence="3" id="KW-0813">Transport</keyword>
<keyword evidence="6 8" id="KW-1133">Transmembrane helix</keyword>
<comment type="subcellular location">
    <subcellularLocation>
        <location evidence="1">Membrane</location>
        <topology evidence="1">Multi-pass membrane protein</topology>
    </subcellularLocation>
</comment>
<name>A0ABD3UU23_SINWO</name>
<dbReference type="PIRSF" id="PIRSF002808">
    <property type="entry name" value="Hexose_phosphate_transp"/>
    <property type="match status" value="1"/>
</dbReference>
<dbReference type="Pfam" id="PF07690">
    <property type="entry name" value="MFS_1"/>
    <property type="match status" value="1"/>
</dbReference>
<keyword evidence="7 8" id="KW-0472">Membrane</keyword>
<dbReference type="EMBL" id="JBJQND010000015">
    <property type="protein sequence ID" value="KAL3852966.1"/>
    <property type="molecule type" value="Genomic_DNA"/>
</dbReference>
<sequence>MNIYRSPLLGRQILIFAVGWLAYASAYFLRKPIGVVKTDLESELSFSKTQLGLLDTALLLPYAVMQILLGPVGDKFGPRKTFGICLLFSAVSMASFGYWSNLYVFFFLLFLNGTAQALCWPNCMKIIGEWYPDSIRNTIFGTFGTCAFAGGVLGTAFSVYLQTTYGWRSAFLTPSIFVGGMGFLILMFFHQPSEVGVEVPGRDQSNSHKGSGQQLSVLQLWKIPMLPEIAIAVFCLKAVRYCMYMWLPMYLLNQLKYSKVQAGMFSTTFEIGGVIGSAAIGIVLDKLYAGRPLMGTCLSCFLSAVALIFFLITGSWGMTFNLVLLFLAGGFNCGPDTILGGSIPAELGEMDGRNAAAATVGLVNGFGSVGTFLEGPIVGIISTEFGWTGMFYFMIGLSMLGTFSVFRASVIKARRERQIPDPIPINEELL</sequence>
<comment type="caution">
    <text evidence="10">The sequence shown here is derived from an EMBL/GenBank/DDBJ whole genome shotgun (WGS) entry which is preliminary data.</text>
</comment>
<feature type="transmembrane region" description="Helical" evidence="8">
    <location>
        <begin position="12"/>
        <end position="29"/>
    </location>
</feature>
<keyword evidence="4" id="KW-0762">Sugar transport</keyword>
<dbReference type="InterPro" id="IPR000849">
    <property type="entry name" value="Sugar_P_transporter"/>
</dbReference>
<feature type="transmembrane region" description="Helical" evidence="8">
    <location>
        <begin position="385"/>
        <end position="406"/>
    </location>
</feature>
<dbReference type="Proteomes" id="UP001634394">
    <property type="component" value="Unassembled WGS sequence"/>
</dbReference>
<evidence type="ECO:0000256" key="8">
    <source>
        <dbReference type="SAM" id="Phobius"/>
    </source>
</evidence>
<reference evidence="10 11" key="1">
    <citation type="submission" date="2024-11" db="EMBL/GenBank/DDBJ databases">
        <title>Chromosome-level genome assembly of the freshwater bivalve Anodonta woodiana.</title>
        <authorList>
            <person name="Chen X."/>
        </authorList>
    </citation>
    <scope>NUCLEOTIDE SEQUENCE [LARGE SCALE GENOMIC DNA]</scope>
    <source>
        <strain evidence="10">MN2024</strain>
        <tissue evidence="10">Gills</tissue>
    </source>
</reference>
<feature type="domain" description="Major facilitator superfamily (MFS) profile" evidence="9">
    <location>
        <begin position="12"/>
        <end position="413"/>
    </location>
</feature>
<feature type="transmembrane region" description="Helical" evidence="8">
    <location>
        <begin position="263"/>
        <end position="284"/>
    </location>
</feature>
<evidence type="ECO:0000256" key="1">
    <source>
        <dbReference type="ARBA" id="ARBA00004141"/>
    </source>
</evidence>
<dbReference type="PANTHER" id="PTHR43184:SF30">
    <property type="entry name" value="MFS DOMAIN-CONTAINING PROTEIN"/>
    <property type="match status" value="1"/>
</dbReference>
<keyword evidence="11" id="KW-1185">Reference proteome</keyword>
<feature type="transmembrane region" description="Helical" evidence="8">
    <location>
        <begin position="81"/>
        <end position="99"/>
    </location>
</feature>
<accession>A0ABD3UU23</accession>
<evidence type="ECO:0000256" key="6">
    <source>
        <dbReference type="ARBA" id="ARBA00022989"/>
    </source>
</evidence>
<dbReference type="InterPro" id="IPR011701">
    <property type="entry name" value="MFS"/>
</dbReference>
<evidence type="ECO:0000313" key="11">
    <source>
        <dbReference type="Proteomes" id="UP001634394"/>
    </source>
</evidence>
<feature type="transmembrane region" description="Helical" evidence="8">
    <location>
        <begin position="229"/>
        <end position="251"/>
    </location>
</feature>
<feature type="transmembrane region" description="Helical" evidence="8">
    <location>
        <begin position="139"/>
        <end position="161"/>
    </location>
</feature>
<evidence type="ECO:0000256" key="4">
    <source>
        <dbReference type="ARBA" id="ARBA00022597"/>
    </source>
</evidence>
<proteinExistence type="inferred from homology"/>